<evidence type="ECO:0008006" key="13">
    <source>
        <dbReference type="Google" id="ProtNLM"/>
    </source>
</evidence>
<keyword evidence="1" id="KW-0963">Cytoplasm</keyword>
<protein>
    <recommendedName>
        <fullName evidence="13">EngC GTPase domain-containing protein</fullName>
    </recommendedName>
</protein>
<dbReference type="InterPro" id="IPR010914">
    <property type="entry name" value="RsgA_GTPase_dom"/>
</dbReference>
<dbReference type="NCBIfam" id="TIGR00157">
    <property type="entry name" value="ribosome small subunit-dependent GTPase A"/>
    <property type="match status" value="1"/>
</dbReference>
<evidence type="ECO:0000256" key="7">
    <source>
        <dbReference type="ARBA" id="ARBA00022833"/>
    </source>
</evidence>
<dbReference type="GO" id="GO:0003924">
    <property type="term" value="F:GTPase activity"/>
    <property type="evidence" value="ECO:0007669"/>
    <property type="project" value="InterPro"/>
</dbReference>
<dbReference type="InterPro" id="IPR027417">
    <property type="entry name" value="P-loop_NTPase"/>
</dbReference>
<evidence type="ECO:0000256" key="6">
    <source>
        <dbReference type="ARBA" id="ARBA00022801"/>
    </source>
</evidence>
<dbReference type="HAMAP" id="MF_01820">
    <property type="entry name" value="GTPase_RsgA"/>
    <property type="match status" value="1"/>
</dbReference>
<dbReference type="Gene3D" id="1.10.40.50">
    <property type="entry name" value="Probable gtpase engc, domain 3"/>
    <property type="match status" value="1"/>
</dbReference>
<dbReference type="EMBL" id="UINC01001416">
    <property type="protein sequence ID" value="SUZ80156.1"/>
    <property type="molecule type" value="Genomic_DNA"/>
</dbReference>
<accession>A0A381QLB4</accession>
<dbReference type="SUPFAM" id="SSF52540">
    <property type="entry name" value="P-loop containing nucleoside triphosphate hydrolases"/>
    <property type="match status" value="1"/>
</dbReference>
<name>A0A381QLB4_9ZZZZ</name>
<evidence type="ECO:0000256" key="8">
    <source>
        <dbReference type="ARBA" id="ARBA00022884"/>
    </source>
</evidence>
<sequence>MKGLITKSTGKWYDVKINNKIYKTILRGKLKIDNQLTNPIASGDYVELIKNKDVIINNIYKRKNCIIRKSNRNDKGHIMASNIDQLLILCSIKEPYTKISFIDRCLVSANYYNIKPIIVFNKLDILNKNELENLNIILKNYLTIGFDSFIISAKYNINVHNLLQIMKKNKTLMIGNSGVGKSTLINLLCNKSKQKTNPISKKTKKGKQTTTFSEMFEINENSFLIDTPGFKEFQFYGIEKNEIKYTFPEFNKLRDKCKFNNCNHENEPNCNVKKNIDKTIWRKRYTSYLSIIKSL</sequence>
<dbReference type="AlphaFoldDB" id="A0A381QLB4"/>
<dbReference type="PANTHER" id="PTHR32120">
    <property type="entry name" value="SMALL RIBOSOMAL SUBUNIT BIOGENESIS GTPASE RSGA"/>
    <property type="match status" value="1"/>
</dbReference>
<evidence type="ECO:0000259" key="11">
    <source>
        <dbReference type="PROSITE" id="PS51721"/>
    </source>
</evidence>
<dbReference type="CDD" id="cd01854">
    <property type="entry name" value="YjeQ_EngC"/>
    <property type="match status" value="1"/>
</dbReference>
<dbReference type="InterPro" id="IPR012340">
    <property type="entry name" value="NA-bd_OB-fold"/>
</dbReference>
<dbReference type="Gene3D" id="3.40.50.300">
    <property type="entry name" value="P-loop containing nucleotide triphosphate hydrolases"/>
    <property type="match status" value="1"/>
</dbReference>
<evidence type="ECO:0000256" key="4">
    <source>
        <dbReference type="ARBA" id="ARBA00022730"/>
    </source>
</evidence>
<dbReference type="InterPro" id="IPR004881">
    <property type="entry name" value="Ribosome_biogen_GTPase_RsgA"/>
</dbReference>
<dbReference type="Pfam" id="PF16745">
    <property type="entry name" value="RsgA_N"/>
    <property type="match status" value="1"/>
</dbReference>
<evidence type="ECO:0000256" key="5">
    <source>
        <dbReference type="ARBA" id="ARBA00022741"/>
    </source>
</evidence>
<dbReference type="Gene3D" id="2.40.50.140">
    <property type="entry name" value="Nucleic acid-binding proteins"/>
    <property type="match status" value="1"/>
</dbReference>
<keyword evidence="7" id="KW-0862">Zinc</keyword>
<dbReference type="SUPFAM" id="SSF50249">
    <property type="entry name" value="Nucleic acid-binding proteins"/>
    <property type="match status" value="1"/>
</dbReference>
<keyword evidence="2" id="KW-0690">Ribosome biogenesis</keyword>
<keyword evidence="8" id="KW-0694">RNA-binding</keyword>
<dbReference type="Pfam" id="PF03193">
    <property type="entry name" value="RsgA_GTPase"/>
    <property type="match status" value="1"/>
</dbReference>
<evidence type="ECO:0000256" key="3">
    <source>
        <dbReference type="ARBA" id="ARBA00022723"/>
    </source>
</evidence>
<dbReference type="GO" id="GO:0005525">
    <property type="term" value="F:GTP binding"/>
    <property type="evidence" value="ECO:0007669"/>
    <property type="project" value="UniProtKB-KW"/>
</dbReference>
<keyword evidence="5" id="KW-0547">Nucleotide-binding</keyword>
<evidence type="ECO:0000313" key="12">
    <source>
        <dbReference type="EMBL" id="SUZ80156.1"/>
    </source>
</evidence>
<reference evidence="12" key="1">
    <citation type="submission" date="2018-05" db="EMBL/GenBank/DDBJ databases">
        <authorList>
            <person name="Lanie J.A."/>
            <person name="Ng W.-L."/>
            <person name="Kazmierczak K.M."/>
            <person name="Andrzejewski T.M."/>
            <person name="Davidsen T.M."/>
            <person name="Wayne K.J."/>
            <person name="Tettelin H."/>
            <person name="Glass J.I."/>
            <person name="Rusch D."/>
            <person name="Podicherti R."/>
            <person name="Tsui H.-C.T."/>
            <person name="Winkler M.E."/>
        </authorList>
    </citation>
    <scope>NUCLEOTIDE SEQUENCE</scope>
</reference>
<feature type="domain" description="CP-type G" evidence="11">
    <location>
        <begin position="72"/>
        <end position="233"/>
    </location>
</feature>
<feature type="domain" description="EngC GTPase" evidence="10">
    <location>
        <begin position="81"/>
        <end position="231"/>
    </location>
</feature>
<keyword evidence="6" id="KW-0378">Hydrolase</keyword>
<dbReference type="GO" id="GO:0042254">
    <property type="term" value="P:ribosome biogenesis"/>
    <property type="evidence" value="ECO:0007669"/>
    <property type="project" value="UniProtKB-KW"/>
</dbReference>
<evidence type="ECO:0000256" key="9">
    <source>
        <dbReference type="ARBA" id="ARBA00023134"/>
    </source>
</evidence>
<proteinExistence type="inferred from homology"/>
<dbReference type="PROSITE" id="PS50936">
    <property type="entry name" value="ENGC_GTPASE"/>
    <property type="match status" value="1"/>
</dbReference>
<dbReference type="GO" id="GO:0046872">
    <property type="term" value="F:metal ion binding"/>
    <property type="evidence" value="ECO:0007669"/>
    <property type="project" value="UniProtKB-KW"/>
</dbReference>
<evidence type="ECO:0000256" key="1">
    <source>
        <dbReference type="ARBA" id="ARBA00022490"/>
    </source>
</evidence>
<dbReference type="InterPro" id="IPR030378">
    <property type="entry name" value="G_CP_dom"/>
</dbReference>
<dbReference type="GO" id="GO:0019843">
    <property type="term" value="F:rRNA binding"/>
    <property type="evidence" value="ECO:0007669"/>
    <property type="project" value="UniProtKB-KW"/>
</dbReference>
<organism evidence="12">
    <name type="scientific">marine metagenome</name>
    <dbReference type="NCBI Taxonomy" id="408172"/>
    <lineage>
        <taxon>unclassified sequences</taxon>
        <taxon>metagenomes</taxon>
        <taxon>ecological metagenomes</taxon>
    </lineage>
</organism>
<evidence type="ECO:0000256" key="2">
    <source>
        <dbReference type="ARBA" id="ARBA00022517"/>
    </source>
</evidence>
<dbReference type="PROSITE" id="PS51721">
    <property type="entry name" value="G_CP"/>
    <property type="match status" value="1"/>
</dbReference>
<keyword evidence="3" id="KW-0479">Metal-binding</keyword>
<keyword evidence="9" id="KW-0342">GTP-binding</keyword>
<gene>
    <name evidence="12" type="ORF">METZ01_LOCUS33010</name>
</gene>
<dbReference type="InterPro" id="IPR031944">
    <property type="entry name" value="RsgA_N"/>
</dbReference>
<dbReference type="PANTHER" id="PTHR32120:SF11">
    <property type="entry name" value="SMALL RIBOSOMAL SUBUNIT BIOGENESIS GTPASE RSGA 1, MITOCHONDRIAL-RELATED"/>
    <property type="match status" value="1"/>
</dbReference>
<keyword evidence="4" id="KW-0699">rRNA-binding</keyword>
<evidence type="ECO:0000259" key="10">
    <source>
        <dbReference type="PROSITE" id="PS50936"/>
    </source>
</evidence>